<evidence type="ECO:0000313" key="6">
    <source>
        <dbReference type="Proteomes" id="UP000203962"/>
    </source>
</evidence>
<evidence type="ECO:0000313" key="2">
    <source>
        <dbReference type="EMBL" id="AFM77889.1"/>
    </source>
</evidence>
<reference evidence="1" key="1">
    <citation type="journal article" date="2003" name="Arch. Virol.">
        <title>Molecular evidence supporting the classification of Hosta virus X as a distinct species of the genus.</title>
        <authorList>
            <person name="Park M.H."/>
            <person name="Ryu K.H."/>
        </authorList>
    </citation>
    <scope>NUCLEOTIDE SEQUENCE</scope>
</reference>
<accession>Q6Y594</accession>
<evidence type="ECO:0000313" key="4">
    <source>
        <dbReference type="EMBL" id="CAF04081.1"/>
    </source>
</evidence>
<dbReference type="EMBL" id="MN519255">
    <property type="protein sequence ID" value="QIQ53108.1"/>
    <property type="molecule type" value="Genomic_RNA"/>
</dbReference>
<dbReference type="EMBL" id="AY181252">
    <property type="protein sequence ID" value="AAO60354.1"/>
    <property type="molecule type" value="Genomic_RNA"/>
</dbReference>
<proteinExistence type="predicted"/>
<keyword evidence="6" id="KW-1185">Reference proteome</keyword>
<reference evidence="4 6" key="2">
    <citation type="submission" date="2004-01" db="EMBL/GenBank/DDBJ databases">
        <authorList>
            <person name="Ryu K."/>
        </authorList>
    </citation>
    <scope>NUCLEOTIDE SEQUENCE [LARGE SCALE GENOMIC DNA]</scope>
    <source>
        <strain evidence="6">type strain: HVX-Kr</strain>
        <strain evidence="4">Type strain: HVX-Kr</strain>
    </source>
</reference>
<reference evidence="5" key="6">
    <citation type="submission" date="2019-09" db="EMBL/GenBank/DDBJ databases">
        <authorList>
            <person name="Song S."/>
            <person name="Cui J."/>
            <person name="Lei G."/>
            <person name="Zhang J."/>
        </authorList>
    </citation>
    <scope>NUCLEOTIDE SEQUENCE</scope>
    <source>
        <strain evidence="5">HVX-Har</strain>
    </source>
</reference>
<dbReference type="RefSeq" id="YP_002308467.1">
    <property type="nucleotide sequence ID" value="NC_011544.1"/>
</dbReference>
<dbReference type="KEGG" id="vg:7040115"/>
<evidence type="ECO:0000313" key="5">
    <source>
        <dbReference type="EMBL" id="QIQ53108.1"/>
    </source>
</evidence>
<dbReference type="EMBL" id="JQ911698">
    <property type="protein sequence ID" value="AFM77889.1"/>
    <property type="molecule type" value="Genomic_RNA"/>
</dbReference>
<dbReference type="EMBL" id="KX033798">
    <property type="protein sequence ID" value="AQT33218.1"/>
    <property type="molecule type" value="Genomic_RNA"/>
</dbReference>
<dbReference type="EMBL" id="AJ620114">
    <property type="protein sequence ID" value="CAF04081.1"/>
    <property type="molecule type" value="Genomic_RNA"/>
</dbReference>
<name>Q6Y594_9VIRU</name>
<reference evidence="2" key="4">
    <citation type="journal article" date="2012" name="Phytopathology">
        <title>Biological and molecular characterization of a U.S. isolate of Hosta virus X.</title>
        <authorList>
            <person name="De La Torre C.M."/>
            <person name="Qu F."/>
            <person name="Redinbaugh M.G."/>
            <person name="Lewandowski D.J."/>
        </authorList>
    </citation>
    <scope>NUCLEOTIDE SEQUENCE</scope>
    <source>
        <strain evidence="2">HVX-37</strain>
    </source>
</reference>
<evidence type="ECO:0000313" key="1">
    <source>
        <dbReference type="EMBL" id="AAO60354.1"/>
    </source>
</evidence>
<gene>
    <name evidence="1" type="primary">TGB3</name>
    <name evidence="3" type="synonym">ORF4</name>
    <name evidence="2" type="synonym">TGBp3</name>
    <name evidence="4" type="synonym">Xgp4</name>
</gene>
<evidence type="ECO:0000313" key="3">
    <source>
        <dbReference type="EMBL" id="AQT33218.1"/>
    </source>
</evidence>
<sequence>MQSFCSHLRSGSFPVVLGALLLAFTCATLVLRLGNNNSNNCLIYVDGARAFLEGNCAGISAEVVAALRPHSHAG</sequence>
<organism evidence="1">
    <name type="scientific">Hosta virus X</name>
    <dbReference type="NCBI Taxonomy" id="214439"/>
    <lineage>
        <taxon>Viruses</taxon>
        <taxon>Riboviria</taxon>
        <taxon>Orthornavirae</taxon>
        <taxon>Kitrinoviricota</taxon>
        <taxon>Alsuviricetes</taxon>
        <taxon>Tymovirales</taxon>
        <taxon>Alphaflexiviridae</taxon>
        <taxon>Potexvirus</taxon>
        <taxon>Potexvirus ecshostae</taxon>
    </lineage>
</organism>
<reference evidence="3" key="5">
    <citation type="submission" date="2016-04" db="EMBL/GenBank/DDBJ databases">
        <title>First report of Hosta virus X and Beet ringspot virus infecting hosta plants in Ukraine.</title>
        <authorList>
            <person name="Shchetynina A."/>
            <person name="Truve E."/>
            <person name="Somera M."/>
        </authorList>
    </citation>
    <scope>NUCLEOTIDE SEQUENCE</scope>
    <source>
        <strain evidence="3">Ukr</strain>
    </source>
</reference>
<protein>
    <submittedName>
        <fullName evidence="4">8 kDa protein</fullName>
    </submittedName>
    <submittedName>
        <fullName evidence="1">TGB3</fullName>
    </submittedName>
    <submittedName>
        <fullName evidence="2">TGBp3</fullName>
    </submittedName>
</protein>
<dbReference type="Proteomes" id="UP000203962">
    <property type="component" value="Segment"/>
</dbReference>
<reference evidence="4 6" key="3">
    <citation type="submission" date="2005-02" db="EMBL/GenBank/DDBJ databases">
        <title>Complete nucleotide sequence analysis and genome structure of Hosta virus X isolated from Hosta plants.</title>
        <authorList>
            <person name="Park M."/>
        </authorList>
    </citation>
    <scope>NUCLEOTIDE SEQUENCE [LARGE SCALE GENOMIC DNA]</scope>
    <source>
        <strain evidence="4">Type strain: HVX-Kr</strain>
        <strain evidence="6">type strain: HVX-Kr</strain>
    </source>
</reference>